<organism evidence="1 2">
    <name type="scientific">Arthrobacter phage Sonali</name>
    <dbReference type="NCBI Taxonomy" id="2510495"/>
    <lineage>
        <taxon>Viruses</taxon>
        <taxon>Duplodnaviria</taxon>
        <taxon>Heunggongvirae</taxon>
        <taxon>Uroviricota</taxon>
        <taxon>Caudoviricetes</taxon>
        <taxon>Sonalivirus</taxon>
        <taxon>Sonalivirus sonali</taxon>
    </lineage>
</organism>
<protein>
    <submittedName>
        <fullName evidence="1">Uncharacterized protein</fullName>
    </submittedName>
</protein>
<accession>A0A411CQW1</accession>
<dbReference type="KEGG" id="vg:55011106"/>
<dbReference type="RefSeq" id="YP_009819687.1">
    <property type="nucleotide sequence ID" value="NC_048152.1"/>
</dbReference>
<dbReference type="EMBL" id="MK411746">
    <property type="protein sequence ID" value="QAY16212.1"/>
    <property type="molecule type" value="Genomic_DNA"/>
</dbReference>
<dbReference type="GeneID" id="55011106"/>
<name>A0A411CQW1_9CAUD</name>
<dbReference type="Proteomes" id="UP000289206">
    <property type="component" value="Segment"/>
</dbReference>
<evidence type="ECO:0000313" key="2">
    <source>
        <dbReference type="Proteomes" id="UP000289206"/>
    </source>
</evidence>
<proteinExistence type="predicted"/>
<evidence type="ECO:0000313" key="1">
    <source>
        <dbReference type="EMBL" id="QAY16212.1"/>
    </source>
</evidence>
<keyword evidence="2" id="KW-1185">Reference proteome</keyword>
<sequence length="53" mass="6130">MTVTHCTYQEYLDTPLPVIERVLRIHEVFKDADRKTELARTEAQIASSVPLIM</sequence>
<gene>
    <name evidence="1" type="primary">14</name>
    <name evidence="1" type="ORF">SEA_SONALI_14</name>
</gene>
<reference evidence="1 2" key="1">
    <citation type="submission" date="2019-01" db="EMBL/GenBank/DDBJ databases">
        <authorList>
            <person name="Adair T.L."/>
            <person name="Lucas L.G."/>
            <person name="Young A.M."/>
            <person name="Antrich S.C."/>
            <person name="Baird A.G."/>
            <person name="Dunn E.L."/>
            <person name="Fernandes B.I."/>
            <person name="Fraley E.G."/>
            <person name="Ghanem A.X."/>
            <person name="Gilbert M.G."/>
            <person name="Morris T.B."/>
            <person name="Nortch B.D."/>
            <person name="Overcash M.E."/>
            <person name="Pavleszek K.E."/>
            <person name="Pellegrini L.I.O."/>
            <person name="Pham L.T."/>
            <person name="Rule L.S."/>
            <person name="Schultz E.M."/>
            <person name="Smith J."/>
            <person name="Thong B.J."/>
            <person name="Turner H.A."/>
            <person name="Walker G."/>
            <person name="Whitaker Z.J."/>
            <person name="Wilsey R.N."/>
            <person name="Yanney R.L."/>
            <person name="Klyczek K."/>
            <person name="Garlena R.A."/>
            <person name="Russell D.A."/>
            <person name="Pope W.H."/>
            <person name="Jacobs-Sera D."/>
            <person name="Hatfull G.F."/>
        </authorList>
    </citation>
    <scope>NUCLEOTIDE SEQUENCE [LARGE SCALE GENOMIC DNA]</scope>
</reference>